<dbReference type="EMBL" id="CP015578">
    <property type="protein sequence ID" value="ARQ97433.1"/>
    <property type="molecule type" value="Genomic_DNA"/>
</dbReference>
<evidence type="ECO:0000259" key="10">
    <source>
        <dbReference type="PROSITE" id="PS50862"/>
    </source>
</evidence>
<dbReference type="InterPro" id="IPR004516">
    <property type="entry name" value="HisRS/HisZ"/>
</dbReference>
<dbReference type="InterPro" id="IPR045864">
    <property type="entry name" value="aa-tRNA-synth_II/BPL/LPL"/>
</dbReference>
<dbReference type="NCBIfam" id="TIGR00442">
    <property type="entry name" value="hisS"/>
    <property type="match status" value="1"/>
</dbReference>
<dbReference type="InterPro" id="IPR015807">
    <property type="entry name" value="His-tRNA-ligase"/>
</dbReference>
<keyword evidence="6 8" id="KW-0030">Aminoacyl-tRNA synthetase</keyword>
<feature type="binding site" evidence="9">
    <location>
        <position position="111"/>
    </location>
    <ligand>
        <name>L-histidine</name>
        <dbReference type="ChEBI" id="CHEBI:57595"/>
    </ligand>
</feature>
<proteinExistence type="inferred from homology"/>
<evidence type="ECO:0000256" key="6">
    <source>
        <dbReference type="ARBA" id="ARBA00023146"/>
    </source>
</evidence>
<feature type="binding site" evidence="9">
    <location>
        <position position="255"/>
    </location>
    <ligand>
        <name>L-histidine</name>
        <dbReference type="ChEBI" id="CHEBI:57595"/>
    </ligand>
</feature>
<dbReference type="GO" id="GO:0005737">
    <property type="term" value="C:cytoplasm"/>
    <property type="evidence" value="ECO:0007669"/>
    <property type="project" value="UniProtKB-SubCell"/>
</dbReference>
<evidence type="ECO:0000256" key="4">
    <source>
        <dbReference type="ARBA" id="ARBA00022741"/>
    </source>
</evidence>
<dbReference type="Proteomes" id="UP000202031">
    <property type="component" value="Chromosome"/>
</dbReference>
<comment type="catalytic activity">
    <reaction evidence="7 8">
        <text>tRNA(His) + L-histidine + ATP = L-histidyl-tRNA(His) + AMP + diphosphate + H(+)</text>
        <dbReference type="Rhea" id="RHEA:17313"/>
        <dbReference type="Rhea" id="RHEA-COMP:9665"/>
        <dbReference type="Rhea" id="RHEA-COMP:9689"/>
        <dbReference type="ChEBI" id="CHEBI:15378"/>
        <dbReference type="ChEBI" id="CHEBI:30616"/>
        <dbReference type="ChEBI" id="CHEBI:33019"/>
        <dbReference type="ChEBI" id="CHEBI:57595"/>
        <dbReference type="ChEBI" id="CHEBI:78442"/>
        <dbReference type="ChEBI" id="CHEBI:78527"/>
        <dbReference type="ChEBI" id="CHEBI:456215"/>
        <dbReference type="EC" id="6.1.1.21"/>
    </reaction>
</comment>
<dbReference type="InterPro" id="IPR006195">
    <property type="entry name" value="aa-tRNA-synth_II"/>
</dbReference>
<comment type="subcellular location">
    <subcellularLocation>
        <location evidence="8">Cytoplasm</location>
    </subcellularLocation>
</comment>
<accession>A0A1X9SMG1</accession>
<sequence>MINALRGMKDLLENDGEIYNFIIDTCQSVVKNYGYKFCETPKLEETILFKRSVGQSSDIVGKEMYQFTDKSGNDVCLRPEGTAGVLRAFIEAKFDRAGGVRRYFYYGSMFRYERPQRGRLREFHQFGVECFGEASVYEDASVILMLNEILQNLGIKTRLKINSLGDTECMPLYKEKLVKFISSNQENLCQDCLRRLKTNPIRILDCKNENCQNILKTAPLITDNLNQICQDEFNKLQEILRANGVEFEIDPKLVRGLDYYSKSAFEFISDEIGSQSAVAGGGRYDKLCEYLDGKPTPAVGWAMGIERVMEILKQKESQNTRQGIYICALNPNLIDEIYKIAQTLRKRYITEISYEAKSPNKHLNIADKKGFEIFLCLGDDEFSQNQIWYKNLKNQDEKRISIANLESEI</sequence>
<feature type="binding site" evidence="9">
    <location>
        <position position="129"/>
    </location>
    <ligand>
        <name>L-histidine</name>
        <dbReference type="ChEBI" id="CHEBI:57595"/>
    </ligand>
</feature>
<feature type="domain" description="Aminoacyl-transfer RNA synthetases class-II family profile" evidence="10">
    <location>
        <begin position="1"/>
        <end position="331"/>
    </location>
</feature>
<dbReference type="CDD" id="cd00773">
    <property type="entry name" value="HisRS-like_core"/>
    <property type="match status" value="1"/>
</dbReference>
<keyword evidence="5 8" id="KW-0648">Protein biosynthesis</keyword>
<dbReference type="InterPro" id="IPR036621">
    <property type="entry name" value="Anticodon-bd_dom_sf"/>
</dbReference>
<dbReference type="Gene3D" id="3.30.930.10">
    <property type="entry name" value="Bira Bifunctional Protein, Domain 2"/>
    <property type="match status" value="1"/>
</dbReference>
<dbReference type="GO" id="GO:0006427">
    <property type="term" value="P:histidyl-tRNA aminoacylation"/>
    <property type="evidence" value="ECO:0007669"/>
    <property type="project" value="UniProtKB-UniRule"/>
</dbReference>
<dbReference type="GO" id="GO:0004821">
    <property type="term" value="F:histidine-tRNA ligase activity"/>
    <property type="evidence" value="ECO:0007669"/>
    <property type="project" value="UniProtKB-UniRule"/>
</dbReference>
<evidence type="ECO:0000256" key="2">
    <source>
        <dbReference type="ARBA" id="ARBA00011738"/>
    </source>
</evidence>
<dbReference type="Pfam" id="PF13393">
    <property type="entry name" value="tRNA-synt_His"/>
    <property type="match status" value="1"/>
</dbReference>
<keyword evidence="3 8" id="KW-0436">Ligase</keyword>
<organism evidence="11 12">
    <name type="scientific">Campylobacter lanienae NCTC 13004</name>
    <dbReference type="NCBI Taxonomy" id="1031753"/>
    <lineage>
        <taxon>Bacteria</taxon>
        <taxon>Pseudomonadati</taxon>
        <taxon>Campylobacterota</taxon>
        <taxon>Epsilonproteobacteria</taxon>
        <taxon>Campylobacterales</taxon>
        <taxon>Campylobacteraceae</taxon>
        <taxon>Campylobacter</taxon>
    </lineage>
</organism>
<evidence type="ECO:0000256" key="8">
    <source>
        <dbReference type="HAMAP-Rule" id="MF_00127"/>
    </source>
</evidence>
<dbReference type="KEGG" id="clx:CLAN_0685"/>
<feature type="binding site" evidence="9">
    <location>
        <begin position="80"/>
        <end position="82"/>
    </location>
    <ligand>
        <name>L-histidine</name>
        <dbReference type="ChEBI" id="CHEBI:57595"/>
    </ligand>
</feature>
<keyword evidence="8" id="KW-0963">Cytoplasm</keyword>
<evidence type="ECO:0000256" key="7">
    <source>
        <dbReference type="ARBA" id="ARBA00047639"/>
    </source>
</evidence>
<evidence type="ECO:0000256" key="9">
    <source>
        <dbReference type="PIRSR" id="PIRSR001549-1"/>
    </source>
</evidence>
<keyword evidence="4 8" id="KW-0547">Nucleotide-binding</keyword>
<dbReference type="PANTHER" id="PTHR43707">
    <property type="entry name" value="HISTIDYL-TRNA SYNTHETASE"/>
    <property type="match status" value="1"/>
</dbReference>
<evidence type="ECO:0000313" key="11">
    <source>
        <dbReference type="EMBL" id="ARQ97433.1"/>
    </source>
</evidence>
<evidence type="ECO:0000256" key="3">
    <source>
        <dbReference type="ARBA" id="ARBA00022598"/>
    </source>
</evidence>
<protein>
    <recommendedName>
        <fullName evidence="8">Histidine--tRNA ligase</fullName>
        <ecNumber evidence="8">6.1.1.21</ecNumber>
    </recommendedName>
    <alternativeName>
        <fullName evidence="8">Histidyl-tRNA synthetase</fullName>
        <shortName evidence="8">HisRS</shortName>
    </alternativeName>
</protein>
<reference evidence="12" key="2">
    <citation type="journal article" date="2017" name="Genome Biol. Evol.">
        <title>Comparative genomic analysis identifies a Campylobacter clade deficient in selenium metabolism.</title>
        <authorList>
            <person name="Miller W.G."/>
            <person name="Yee E."/>
            <person name="Lopes B.S."/>
            <person name="Chapman M.H."/>
            <person name="Huynh S."/>
            <person name="Bono J.L."/>
            <person name="Parker C.T."/>
            <person name="Strachan N.J.C."/>
            <person name="Forbes K.J."/>
        </authorList>
    </citation>
    <scope>NUCLEOTIDE SEQUENCE [LARGE SCALE GENOMIC DNA]</scope>
    <source>
        <strain evidence="12">NCTC 13004</strain>
    </source>
</reference>
<dbReference type="GeneID" id="46921161"/>
<dbReference type="GO" id="GO:0005524">
    <property type="term" value="F:ATP binding"/>
    <property type="evidence" value="ECO:0007669"/>
    <property type="project" value="UniProtKB-UniRule"/>
</dbReference>
<dbReference type="HAMAP" id="MF_00127">
    <property type="entry name" value="His_tRNA_synth"/>
    <property type="match status" value="1"/>
</dbReference>
<feature type="binding site" evidence="9">
    <location>
        <begin position="259"/>
        <end position="260"/>
    </location>
    <ligand>
        <name>L-histidine</name>
        <dbReference type="ChEBI" id="CHEBI:57595"/>
    </ligand>
</feature>
<dbReference type="RefSeq" id="WP_096013328.1">
    <property type="nucleotide sequence ID" value="NZ_CP015578.1"/>
</dbReference>
<dbReference type="SUPFAM" id="SSF52954">
    <property type="entry name" value="Class II aaRS ABD-related"/>
    <property type="match status" value="1"/>
</dbReference>
<dbReference type="EC" id="6.1.1.21" evidence="8"/>
<dbReference type="PANTHER" id="PTHR43707:SF1">
    <property type="entry name" value="HISTIDINE--TRNA LIGASE, MITOCHONDRIAL-RELATED"/>
    <property type="match status" value="1"/>
</dbReference>
<keyword evidence="8" id="KW-0067">ATP-binding</keyword>
<evidence type="ECO:0000313" key="12">
    <source>
        <dbReference type="Proteomes" id="UP000202031"/>
    </source>
</evidence>
<gene>
    <name evidence="8 11" type="primary">hisS</name>
    <name evidence="11" type="ORF">CLAN_0685</name>
</gene>
<evidence type="ECO:0000256" key="5">
    <source>
        <dbReference type="ARBA" id="ARBA00022917"/>
    </source>
</evidence>
<dbReference type="Pfam" id="PF03129">
    <property type="entry name" value="HGTP_anticodon"/>
    <property type="match status" value="1"/>
</dbReference>
<dbReference type="PROSITE" id="PS50862">
    <property type="entry name" value="AA_TRNA_LIGASE_II"/>
    <property type="match status" value="1"/>
</dbReference>
<dbReference type="InterPro" id="IPR004154">
    <property type="entry name" value="Anticodon-bd"/>
</dbReference>
<comment type="subunit">
    <text evidence="2 8">Homodimer.</text>
</comment>
<comment type="similarity">
    <text evidence="1 8">Belongs to the class-II aminoacyl-tRNA synthetase family.</text>
</comment>
<dbReference type="SUPFAM" id="SSF55681">
    <property type="entry name" value="Class II aaRS and biotin synthetases"/>
    <property type="match status" value="1"/>
</dbReference>
<dbReference type="PIRSF" id="PIRSF001549">
    <property type="entry name" value="His-tRNA_synth"/>
    <property type="match status" value="1"/>
</dbReference>
<feature type="binding site" evidence="9">
    <location>
        <position position="125"/>
    </location>
    <ligand>
        <name>L-histidine</name>
        <dbReference type="ChEBI" id="CHEBI:57595"/>
    </ligand>
</feature>
<dbReference type="InterPro" id="IPR041715">
    <property type="entry name" value="HisRS-like_core"/>
</dbReference>
<name>A0A1X9SMG1_9BACT</name>
<dbReference type="Gene3D" id="3.40.50.800">
    <property type="entry name" value="Anticodon-binding domain"/>
    <property type="match status" value="1"/>
</dbReference>
<dbReference type="AlphaFoldDB" id="A0A1X9SMG1"/>
<evidence type="ECO:0000256" key="1">
    <source>
        <dbReference type="ARBA" id="ARBA00008226"/>
    </source>
</evidence>
<reference evidence="12" key="1">
    <citation type="journal article" date="2017" name="Genome Biol. Evol.">
        <title>Comparative Genomic Analysis Identifies a Campylobacter Clade Deficient in Selenium Metabolism.</title>
        <authorList>
            <person name="Miller W.G."/>
            <person name="Yee E."/>
            <person name="Lopes B.S."/>
            <person name="Chapman M.H."/>
            <person name="Huynh S."/>
            <person name="Bono J.L."/>
            <person name="Parker C.T."/>
            <person name="Strachan N.J.C."/>
            <person name="Forbes K.J."/>
        </authorList>
    </citation>
    <scope>NUCLEOTIDE SEQUENCE [LARGE SCALE GENOMIC DNA]</scope>
    <source>
        <strain evidence="12">NCTC 13004</strain>
    </source>
</reference>